<evidence type="ECO:0000313" key="12">
    <source>
        <dbReference type="Proteomes" id="UP000756132"/>
    </source>
</evidence>
<dbReference type="PANTHER" id="PTHR20934">
    <property type="entry name" value="TRANSCRIPTION ELONGATION FACTOR 1 HOMOLOG"/>
    <property type="match status" value="1"/>
</dbReference>
<keyword evidence="7 10" id="KW-0805">Transcription regulation</keyword>
<keyword evidence="5 10" id="KW-0863">Zinc-finger</keyword>
<evidence type="ECO:0000256" key="3">
    <source>
        <dbReference type="ARBA" id="ARBA00009730"/>
    </source>
</evidence>
<reference evidence="11" key="1">
    <citation type="submission" date="2021-12" db="EMBL/GenBank/DDBJ databases">
        <authorList>
            <person name="Zaccaron A."/>
            <person name="Stergiopoulos I."/>
        </authorList>
    </citation>
    <scope>NUCLEOTIDE SEQUENCE</scope>
    <source>
        <strain evidence="11">Race5_Kim</strain>
    </source>
</reference>
<evidence type="ECO:0000256" key="10">
    <source>
        <dbReference type="RuleBase" id="RU364033"/>
    </source>
</evidence>
<comment type="subcellular location">
    <subcellularLocation>
        <location evidence="2 10">Nucleus</location>
    </subcellularLocation>
</comment>
<dbReference type="Gene3D" id="2.20.25.190">
    <property type="match status" value="2"/>
</dbReference>
<accession>A0A9Q8LEY3</accession>
<dbReference type="RefSeq" id="XP_047760525.1">
    <property type="nucleotide sequence ID" value="XM_047903298.1"/>
</dbReference>
<dbReference type="FunFam" id="2.20.25.190:FF:000001">
    <property type="entry name" value="Transcription elongation factor 1 homolog"/>
    <property type="match status" value="1"/>
</dbReference>
<evidence type="ECO:0000256" key="1">
    <source>
        <dbReference type="ARBA" id="ARBA00003357"/>
    </source>
</evidence>
<dbReference type="OrthoDB" id="445983at2759"/>
<comment type="function">
    <text evidence="1 10">Transcription elongation factor implicated in the maintenance of proper chromatin structure in actively transcribed regions.</text>
</comment>
<keyword evidence="4 10" id="KW-0479">Metal-binding</keyword>
<dbReference type="PANTHER" id="PTHR20934:SF0">
    <property type="entry name" value="TRANSCRIPTION ELONGATION FACTOR 1 HOMOLOG"/>
    <property type="match status" value="1"/>
</dbReference>
<comment type="similarity">
    <text evidence="3 10">Belongs to the ELOF1 family.</text>
</comment>
<keyword evidence="9 10" id="KW-0539">Nucleus</keyword>
<evidence type="ECO:0000256" key="5">
    <source>
        <dbReference type="ARBA" id="ARBA00022771"/>
    </source>
</evidence>
<dbReference type="GeneID" id="71984028"/>
<keyword evidence="6 10" id="KW-0862">Zinc</keyword>
<dbReference type="GO" id="GO:0000993">
    <property type="term" value="F:RNA polymerase II complex binding"/>
    <property type="evidence" value="ECO:0007669"/>
    <property type="project" value="TreeGrafter"/>
</dbReference>
<dbReference type="KEGG" id="ffu:CLAFUR5_04150"/>
<dbReference type="GO" id="GO:0008023">
    <property type="term" value="C:transcription elongation factor complex"/>
    <property type="evidence" value="ECO:0007669"/>
    <property type="project" value="TreeGrafter"/>
</dbReference>
<keyword evidence="12" id="KW-1185">Reference proteome</keyword>
<dbReference type="InterPro" id="IPR038567">
    <property type="entry name" value="T_Elf1_sf"/>
</dbReference>
<gene>
    <name evidence="11" type="ORF">CLAFUR5_04150</name>
</gene>
<dbReference type="Proteomes" id="UP000756132">
    <property type="component" value="Chromosome 4"/>
</dbReference>
<evidence type="ECO:0000256" key="6">
    <source>
        <dbReference type="ARBA" id="ARBA00022833"/>
    </source>
</evidence>
<evidence type="ECO:0000256" key="4">
    <source>
        <dbReference type="ARBA" id="ARBA00022723"/>
    </source>
</evidence>
<evidence type="ECO:0000256" key="9">
    <source>
        <dbReference type="ARBA" id="ARBA00023242"/>
    </source>
</evidence>
<dbReference type="EMBL" id="CP090166">
    <property type="protein sequence ID" value="UJO16159.1"/>
    <property type="molecule type" value="Genomic_DNA"/>
</dbReference>
<evidence type="ECO:0000256" key="8">
    <source>
        <dbReference type="ARBA" id="ARBA00023163"/>
    </source>
</evidence>
<evidence type="ECO:0000313" key="11">
    <source>
        <dbReference type="EMBL" id="UJO16159.1"/>
    </source>
</evidence>
<reference evidence="11" key="2">
    <citation type="journal article" date="2022" name="Microb. Genom.">
        <title>A chromosome-scale genome assembly of the tomato pathogen Cladosporium fulvum reveals a compartmentalized genome architecture and the presence of a dispensable chromosome.</title>
        <authorList>
            <person name="Zaccaron A.Z."/>
            <person name="Chen L.H."/>
            <person name="Samaras A."/>
            <person name="Stergiopoulos I."/>
        </authorList>
    </citation>
    <scope>NUCLEOTIDE SEQUENCE</scope>
    <source>
        <strain evidence="11">Race5_Kim</strain>
    </source>
</reference>
<protein>
    <recommendedName>
        <fullName evidence="10">Transcription elongation factor 1 homolog</fullName>
    </recommendedName>
</protein>
<dbReference type="GO" id="GO:0008270">
    <property type="term" value="F:zinc ion binding"/>
    <property type="evidence" value="ECO:0007669"/>
    <property type="project" value="UniProtKB-KW"/>
</dbReference>
<dbReference type="InterPro" id="IPR007808">
    <property type="entry name" value="Elf1"/>
</dbReference>
<dbReference type="AlphaFoldDB" id="A0A9Q8LEY3"/>
<organism evidence="11 12">
    <name type="scientific">Passalora fulva</name>
    <name type="common">Tomato leaf mold</name>
    <name type="synonym">Cladosporium fulvum</name>
    <dbReference type="NCBI Taxonomy" id="5499"/>
    <lineage>
        <taxon>Eukaryota</taxon>
        <taxon>Fungi</taxon>
        <taxon>Dikarya</taxon>
        <taxon>Ascomycota</taxon>
        <taxon>Pezizomycotina</taxon>
        <taxon>Dothideomycetes</taxon>
        <taxon>Dothideomycetidae</taxon>
        <taxon>Mycosphaerellales</taxon>
        <taxon>Mycosphaerellaceae</taxon>
        <taxon>Fulvia</taxon>
    </lineage>
</organism>
<sequence>MGKRKATRKPEKMPSRKLPTAFNCLICLAEGTVSVKINRKKETGKATCWKYKESFVSKANELEGPVDAKVSQPKTFDCIFCRGDGTVTITLDKKEMLGNLKCRVCGKNFQSNLTALDEAVDVYAYWNDDVEERKEAGALD</sequence>
<name>A0A9Q8LEY3_PASFU</name>
<keyword evidence="8 10" id="KW-0804">Transcription</keyword>
<dbReference type="GO" id="GO:0003746">
    <property type="term" value="F:translation elongation factor activity"/>
    <property type="evidence" value="ECO:0007669"/>
    <property type="project" value="UniProtKB-KW"/>
</dbReference>
<evidence type="ECO:0000256" key="2">
    <source>
        <dbReference type="ARBA" id="ARBA00004123"/>
    </source>
</evidence>
<dbReference type="GO" id="GO:0006368">
    <property type="term" value="P:transcription elongation by RNA polymerase II"/>
    <property type="evidence" value="ECO:0007669"/>
    <property type="project" value="TreeGrafter"/>
</dbReference>
<evidence type="ECO:0000256" key="7">
    <source>
        <dbReference type="ARBA" id="ARBA00023015"/>
    </source>
</evidence>
<dbReference type="Pfam" id="PF05129">
    <property type="entry name" value="Zn_ribbon_Elf1"/>
    <property type="match status" value="2"/>
</dbReference>
<proteinExistence type="inferred from homology"/>
<keyword evidence="11" id="KW-0648">Protein biosynthesis</keyword>
<dbReference type="SUPFAM" id="SSF57783">
    <property type="entry name" value="Zinc beta-ribbon"/>
    <property type="match status" value="2"/>
</dbReference>
<keyword evidence="11" id="KW-0251">Elongation factor</keyword>